<dbReference type="AlphaFoldDB" id="A0A9N8Z5B4"/>
<dbReference type="PANTHER" id="PTHR47643:SF2">
    <property type="entry name" value="TPR DOMAIN PROTEIN (AFU_ORTHOLOGUE AFUA_5G12710)"/>
    <property type="match status" value="1"/>
</dbReference>
<feature type="repeat" description="TPR" evidence="1">
    <location>
        <begin position="208"/>
        <end position="241"/>
    </location>
</feature>
<accession>A0A9N8Z5B4</accession>
<proteinExistence type="predicted"/>
<dbReference type="InterPro" id="IPR001214">
    <property type="entry name" value="SET_dom"/>
</dbReference>
<dbReference type="Pfam" id="PF00856">
    <property type="entry name" value="SET"/>
    <property type="match status" value="1"/>
</dbReference>
<name>A0A9N8Z5B4_FUNMO</name>
<reference evidence="3" key="1">
    <citation type="submission" date="2021-06" db="EMBL/GenBank/DDBJ databases">
        <authorList>
            <person name="Kallberg Y."/>
            <person name="Tangrot J."/>
            <person name="Rosling A."/>
        </authorList>
    </citation>
    <scope>NUCLEOTIDE SEQUENCE</scope>
    <source>
        <strain evidence="3">87-6 pot B 2015</strain>
    </source>
</reference>
<dbReference type="SUPFAM" id="SSF48452">
    <property type="entry name" value="TPR-like"/>
    <property type="match status" value="1"/>
</dbReference>
<dbReference type="EMBL" id="CAJVPP010000298">
    <property type="protein sequence ID" value="CAG8466800.1"/>
    <property type="molecule type" value="Genomic_DNA"/>
</dbReference>
<dbReference type="SUPFAM" id="SSF82199">
    <property type="entry name" value="SET domain"/>
    <property type="match status" value="1"/>
</dbReference>
<comment type="caution">
    <text evidence="3">The sequence shown here is derived from an EMBL/GenBank/DDBJ whole genome shotgun (WGS) entry which is preliminary data.</text>
</comment>
<dbReference type="PROSITE" id="PS50005">
    <property type="entry name" value="TPR"/>
    <property type="match status" value="2"/>
</dbReference>
<dbReference type="InterPro" id="IPR011990">
    <property type="entry name" value="TPR-like_helical_dom_sf"/>
</dbReference>
<dbReference type="InterPro" id="IPR046341">
    <property type="entry name" value="SET_dom_sf"/>
</dbReference>
<dbReference type="PROSITE" id="PS50280">
    <property type="entry name" value="SET"/>
    <property type="match status" value="1"/>
</dbReference>
<keyword evidence="4" id="KW-1185">Reference proteome</keyword>
<dbReference type="PANTHER" id="PTHR47643">
    <property type="entry name" value="TPR DOMAIN PROTEIN (AFU_ORTHOLOGUE AFUA_5G12710)"/>
    <property type="match status" value="1"/>
</dbReference>
<sequence>MIANYEKWLKDLERMPNKKMHHLIATNNFGYRRIFQNIINLELKDRISIANLKLDKVHVGKFLLCRVINRCAKTTPLFTLIEDPEGGVERIALYNWVEQTALPAKDREKVFTIKQASKLLPIGTKLAIKNPYYQVASSFDTLIHTDGPSITTDFDSIIRSDNPKDVIVINQDNELFNKIKWSKDLGKRKNDNGKNELSVDDEKKLGTADDFRQSGNQYFISNDFAAAVDEYSSGIELEPHNVTLLANRAEAYLRLGRFEKALTDLEITLNREPDHLKAAVRKGKALIGLKRYQEAIITLKDVNLMMQTSTNNDEILITSIKQSVKELLKRAEMFDSENRYGRYDYKSIIDEFCEKVAIKSNNQDNDDWVCGTGPRLDHAEYLIDDIEIRPVENKGRGWIAKRDIPEDTLLMVSKAFKVVYGNEAPLSFRSIDFTPGTESMNTATHSELASRIAQELIAEPELFREVYQLYAGPDMVPMENLDQDSLNSVDTRRIEKIIKYNFFEPMDEWNVLCRAGEDSRLTKDFGAGLWILPSYFNHSCVDNNIQKLIIGDMMFLRSLRPILKDEELILEYCSPSRTYEKRSSKLKSYGVNCQCRLCELDRSESKQVKLRRNEISVIYENYLGPQVKSTLLSHYFDPSLVNELTNLIAESHELRKDHPDLDFLAYEMKNDLAMAYVKVGKLRQSLPVTKEIYDFLKTIQMFSLTCDAAYQVSSRYARLEQMKEGKKWFDVALKELAEPIRGKYNKEEIHWRKEALYFAKKLTPKMIVGARNKGLVS</sequence>
<evidence type="ECO:0000259" key="2">
    <source>
        <dbReference type="PROSITE" id="PS50280"/>
    </source>
</evidence>
<dbReference type="SMART" id="SM00028">
    <property type="entry name" value="TPR"/>
    <property type="match status" value="2"/>
</dbReference>
<evidence type="ECO:0000313" key="3">
    <source>
        <dbReference type="EMBL" id="CAG8466800.1"/>
    </source>
</evidence>
<dbReference type="InterPro" id="IPR053209">
    <property type="entry name" value="Gramillin-biosynth_MTr"/>
</dbReference>
<dbReference type="Gene3D" id="1.25.40.10">
    <property type="entry name" value="Tetratricopeptide repeat domain"/>
    <property type="match status" value="1"/>
</dbReference>
<dbReference type="Gene3D" id="2.170.270.10">
    <property type="entry name" value="SET domain"/>
    <property type="match status" value="1"/>
</dbReference>
<evidence type="ECO:0000313" key="4">
    <source>
        <dbReference type="Proteomes" id="UP000789375"/>
    </source>
</evidence>
<dbReference type="Proteomes" id="UP000789375">
    <property type="component" value="Unassembled WGS sequence"/>
</dbReference>
<dbReference type="Pfam" id="PF13414">
    <property type="entry name" value="TPR_11"/>
    <property type="match status" value="1"/>
</dbReference>
<feature type="repeat" description="TPR" evidence="1">
    <location>
        <begin position="242"/>
        <end position="275"/>
    </location>
</feature>
<feature type="domain" description="SET" evidence="2">
    <location>
        <begin position="384"/>
        <end position="573"/>
    </location>
</feature>
<keyword evidence="1" id="KW-0802">TPR repeat</keyword>
<dbReference type="InterPro" id="IPR019734">
    <property type="entry name" value="TPR_rpt"/>
</dbReference>
<protein>
    <submittedName>
        <fullName evidence="3">3575_t:CDS:1</fullName>
    </submittedName>
</protein>
<gene>
    <name evidence="3" type="ORF">FMOSSE_LOCUS2315</name>
</gene>
<organism evidence="3 4">
    <name type="scientific">Funneliformis mosseae</name>
    <name type="common">Endomycorrhizal fungus</name>
    <name type="synonym">Glomus mosseae</name>
    <dbReference type="NCBI Taxonomy" id="27381"/>
    <lineage>
        <taxon>Eukaryota</taxon>
        <taxon>Fungi</taxon>
        <taxon>Fungi incertae sedis</taxon>
        <taxon>Mucoromycota</taxon>
        <taxon>Glomeromycotina</taxon>
        <taxon>Glomeromycetes</taxon>
        <taxon>Glomerales</taxon>
        <taxon>Glomeraceae</taxon>
        <taxon>Funneliformis</taxon>
    </lineage>
</organism>
<evidence type="ECO:0000256" key="1">
    <source>
        <dbReference type="PROSITE-ProRule" id="PRU00339"/>
    </source>
</evidence>